<accession>A0ABP1S8R2</accession>
<feature type="region of interest" description="Disordered" evidence="1">
    <location>
        <begin position="1"/>
        <end position="34"/>
    </location>
</feature>
<gene>
    <name evidence="2" type="ORF">ODALV1_LOCUS31073</name>
</gene>
<evidence type="ECO:0000256" key="1">
    <source>
        <dbReference type="SAM" id="MobiDB-lite"/>
    </source>
</evidence>
<protein>
    <recommendedName>
        <fullName evidence="4">F-box domain-containing protein</fullName>
    </recommendedName>
</protein>
<evidence type="ECO:0000313" key="2">
    <source>
        <dbReference type="EMBL" id="CAL8147222.1"/>
    </source>
</evidence>
<organism evidence="2 3">
    <name type="scientific">Orchesella dallaii</name>
    <dbReference type="NCBI Taxonomy" id="48710"/>
    <lineage>
        <taxon>Eukaryota</taxon>
        <taxon>Metazoa</taxon>
        <taxon>Ecdysozoa</taxon>
        <taxon>Arthropoda</taxon>
        <taxon>Hexapoda</taxon>
        <taxon>Collembola</taxon>
        <taxon>Entomobryomorpha</taxon>
        <taxon>Entomobryoidea</taxon>
        <taxon>Orchesellidae</taxon>
        <taxon>Orchesellinae</taxon>
        <taxon>Orchesella</taxon>
    </lineage>
</organism>
<dbReference type="SUPFAM" id="SSF52058">
    <property type="entry name" value="L domain-like"/>
    <property type="match status" value="1"/>
</dbReference>
<evidence type="ECO:0000313" key="3">
    <source>
        <dbReference type="Proteomes" id="UP001642540"/>
    </source>
</evidence>
<feature type="compositionally biased region" description="Basic and acidic residues" evidence="1">
    <location>
        <begin position="1"/>
        <end position="10"/>
    </location>
</feature>
<name>A0ABP1S8R2_9HEXA</name>
<dbReference type="Gene3D" id="3.80.10.10">
    <property type="entry name" value="Ribonuclease Inhibitor"/>
    <property type="match status" value="1"/>
</dbReference>
<sequence>MTTMEMEKLRAVASSPSHDAGNAESQSEGSVAQETIRDWSDKIPTEVLSMIFDKLVSFPAKRNGGTYTTWRQERNSLLNCRLVHSRWQAAMDTLLESKICMESWKKLEISCYDTVIHHAYDDLCDLQVISTKPESLMEWVLCPPSIYEASGSANPFPSKSLTVSHNTSGKLVESCQPMAVVKFFSQFGHHLTSLTLSSVSVGSETLRMVLGNTPHLKALRFDTVTIGIDPSEICSRSPTNSESSSSLPQLPHLEHMCIFYTDMPHEDSDDDSDDDTPHAYRYLYGWIVKPYIEQLVTLKTGSSFNYFPESLNSTPFNFEKLKRLSVWWIYDDFLKLENVNFPQLQYLCLGDVDLTQSLEDAQKWLARFASTLVELHLDVEDFTITLGIEERNRNTRYLQYSENQNAKAGLWSSTKTLFSQLTTFSIRYPSLPEEVEIVKDMIKHMPVLETLNFLRFNCDSERDDDEFIEEDKITAREHVEQEQYWTICPKLKRITVRMEVNKEGIFFSGRVADGGIIIA</sequence>
<evidence type="ECO:0008006" key="4">
    <source>
        <dbReference type="Google" id="ProtNLM"/>
    </source>
</evidence>
<comment type="caution">
    <text evidence="2">The sequence shown here is derived from an EMBL/GenBank/DDBJ whole genome shotgun (WGS) entry which is preliminary data.</text>
</comment>
<dbReference type="InterPro" id="IPR032675">
    <property type="entry name" value="LRR_dom_sf"/>
</dbReference>
<dbReference type="Proteomes" id="UP001642540">
    <property type="component" value="Unassembled WGS sequence"/>
</dbReference>
<dbReference type="EMBL" id="CAXLJM020000164">
    <property type="protein sequence ID" value="CAL8147222.1"/>
    <property type="molecule type" value="Genomic_DNA"/>
</dbReference>
<feature type="compositionally biased region" description="Polar residues" evidence="1">
    <location>
        <begin position="23"/>
        <end position="33"/>
    </location>
</feature>
<proteinExistence type="predicted"/>
<keyword evidence="3" id="KW-1185">Reference proteome</keyword>
<reference evidence="2 3" key="1">
    <citation type="submission" date="2024-08" db="EMBL/GenBank/DDBJ databases">
        <authorList>
            <person name="Cucini C."/>
            <person name="Frati F."/>
        </authorList>
    </citation>
    <scope>NUCLEOTIDE SEQUENCE [LARGE SCALE GENOMIC DNA]</scope>
</reference>